<evidence type="ECO:0000313" key="4">
    <source>
        <dbReference type="EMBL" id="EYU22383.1"/>
    </source>
</evidence>
<name>A0A022Q598_ERYGU</name>
<evidence type="ECO:0000256" key="1">
    <source>
        <dbReference type="ARBA" id="ARBA00005711"/>
    </source>
</evidence>
<dbReference type="PANTHER" id="PTHR31471">
    <property type="entry name" value="OS02G0116800 PROTEIN"/>
    <property type="match status" value="1"/>
</dbReference>
<organism evidence="4 5">
    <name type="scientific">Erythranthe guttata</name>
    <name type="common">Yellow monkey flower</name>
    <name type="synonym">Mimulus guttatus</name>
    <dbReference type="NCBI Taxonomy" id="4155"/>
    <lineage>
        <taxon>Eukaryota</taxon>
        <taxon>Viridiplantae</taxon>
        <taxon>Streptophyta</taxon>
        <taxon>Embryophyta</taxon>
        <taxon>Tracheophyta</taxon>
        <taxon>Spermatophyta</taxon>
        <taxon>Magnoliopsida</taxon>
        <taxon>eudicotyledons</taxon>
        <taxon>Gunneridae</taxon>
        <taxon>Pentapetalae</taxon>
        <taxon>asterids</taxon>
        <taxon>lamiids</taxon>
        <taxon>Lamiales</taxon>
        <taxon>Phrymaceae</taxon>
        <taxon>Erythranthe</taxon>
    </lineage>
</organism>
<keyword evidence="5" id="KW-1185">Reference proteome</keyword>
<dbReference type="EMBL" id="KI632201">
    <property type="protein sequence ID" value="EYU22383.1"/>
    <property type="molecule type" value="Genomic_DNA"/>
</dbReference>
<gene>
    <name evidence="4" type="ORF">MIMGU_mgv1a025160mg</name>
</gene>
<protein>
    <recommendedName>
        <fullName evidence="3">Remorin C-terminal domain-containing protein</fullName>
    </recommendedName>
</protein>
<dbReference type="PANTHER" id="PTHR31471:SF51">
    <property type="entry name" value="REMORIN FAMILY PROTEIN"/>
    <property type="match status" value="1"/>
</dbReference>
<proteinExistence type="inferred from homology"/>
<feature type="domain" description="Remorin C-terminal" evidence="3">
    <location>
        <begin position="136"/>
        <end position="237"/>
    </location>
</feature>
<dbReference type="Pfam" id="PF03763">
    <property type="entry name" value="Remorin_C"/>
    <property type="match status" value="1"/>
</dbReference>
<sequence length="242" mass="27201">MSWDYESSDEDYPAAVAAAGYAIHSLDESEPLDQNKKINGPDKPLNETRTKTEVSWILPQLHKGVLSEPSIKDSTSSSSSDSDETDSNKSGNSNNNNAAVEKADERAPPMKRPSTFADKHLYMVESEIAKTGPEISMADAWEKEEMASIQERHLRLIAIIDNWEMKKKKKADHKLENTKNKLKKRRAKAVQSHREKTKRIEEVAGGARAQAEENRRNEELKAKEKANKIKLTGKIPPTCLCF</sequence>
<dbReference type="STRING" id="4155.A0A022Q598"/>
<feature type="compositionally biased region" description="Basic and acidic residues" evidence="2">
    <location>
        <begin position="33"/>
        <end position="52"/>
    </location>
</feature>
<feature type="region of interest" description="Disordered" evidence="2">
    <location>
        <begin position="27"/>
        <end position="118"/>
    </location>
</feature>
<feature type="compositionally biased region" description="Low complexity" evidence="2">
    <location>
        <begin position="67"/>
        <end position="80"/>
    </location>
</feature>
<dbReference type="AlphaFoldDB" id="A0A022Q598"/>
<evidence type="ECO:0000259" key="3">
    <source>
        <dbReference type="Pfam" id="PF03763"/>
    </source>
</evidence>
<feature type="region of interest" description="Disordered" evidence="2">
    <location>
        <begin position="179"/>
        <end position="198"/>
    </location>
</feature>
<accession>A0A022Q598</accession>
<evidence type="ECO:0000256" key="2">
    <source>
        <dbReference type="SAM" id="MobiDB-lite"/>
    </source>
</evidence>
<comment type="similarity">
    <text evidence="1">Belongs to the remorin family.</text>
</comment>
<evidence type="ECO:0000313" key="5">
    <source>
        <dbReference type="Proteomes" id="UP000030748"/>
    </source>
</evidence>
<dbReference type="InterPro" id="IPR005516">
    <property type="entry name" value="Remorin_C"/>
</dbReference>
<dbReference type="Proteomes" id="UP000030748">
    <property type="component" value="Unassembled WGS sequence"/>
</dbReference>
<feature type="compositionally biased region" description="Low complexity" evidence="2">
    <location>
        <begin position="88"/>
        <end position="97"/>
    </location>
</feature>
<reference evidence="4 5" key="1">
    <citation type="journal article" date="2013" name="Proc. Natl. Acad. Sci. U.S.A.">
        <title>Fine-scale variation in meiotic recombination in Mimulus inferred from population shotgun sequencing.</title>
        <authorList>
            <person name="Hellsten U."/>
            <person name="Wright K.M."/>
            <person name="Jenkins J."/>
            <person name="Shu S."/>
            <person name="Yuan Y."/>
            <person name="Wessler S.R."/>
            <person name="Schmutz J."/>
            <person name="Willis J.H."/>
            <person name="Rokhsar D.S."/>
        </authorList>
    </citation>
    <scope>NUCLEOTIDE SEQUENCE [LARGE SCALE GENOMIC DNA]</scope>
    <source>
        <strain evidence="5">cv. DUN x IM62</strain>
    </source>
</reference>